<feature type="region of interest" description="Disordered" evidence="6">
    <location>
        <begin position="338"/>
        <end position="363"/>
    </location>
</feature>
<protein>
    <submittedName>
        <fullName evidence="10">Sigma-70 family RNA polymerase sigma factor</fullName>
    </submittedName>
</protein>
<keyword evidence="3" id="KW-0805">Transcription regulation</keyword>
<dbReference type="InterPro" id="IPR013249">
    <property type="entry name" value="RNA_pol_sigma70_r4_t2"/>
</dbReference>
<keyword evidence="4" id="KW-0731">Sigma factor</keyword>
<evidence type="ECO:0000256" key="6">
    <source>
        <dbReference type="SAM" id="MobiDB-lite"/>
    </source>
</evidence>
<dbReference type="EMBL" id="WLYK01000017">
    <property type="protein sequence ID" value="MTD17283.1"/>
    <property type="molecule type" value="Genomic_DNA"/>
</dbReference>
<dbReference type="InterPro" id="IPR014284">
    <property type="entry name" value="RNA_pol_sigma-70_dom"/>
</dbReference>
<dbReference type="Pfam" id="PF12680">
    <property type="entry name" value="SnoaL_2"/>
    <property type="match status" value="1"/>
</dbReference>
<evidence type="ECO:0000259" key="8">
    <source>
        <dbReference type="Pfam" id="PF08281"/>
    </source>
</evidence>
<dbReference type="PANTHER" id="PTHR43133">
    <property type="entry name" value="RNA POLYMERASE ECF-TYPE SIGMA FACTO"/>
    <property type="match status" value="1"/>
</dbReference>
<evidence type="ECO:0000313" key="10">
    <source>
        <dbReference type="EMBL" id="MTD17283.1"/>
    </source>
</evidence>
<feature type="domain" description="SnoaL-like" evidence="9">
    <location>
        <begin position="228"/>
        <end position="320"/>
    </location>
</feature>
<dbReference type="GO" id="GO:0003677">
    <property type="term" value="F:DNA binding"/>
    <property type="evidence" value="ECO:0007669"/>
    <property type="project" value="InterPro"/>
</dbReference>
<comment type="subunit">
    <text evidence="2">Interacts transiently with the RNA polymerase catalytic core formed by RpoA, RpoB, RpoC and RpoZ (2 alpha, 1 beta, 1 beta' and 1 omega subunit) to form the RNA polymerase holoenzyme that can initiate transcription.</text>
</comment>
<dbReference type="NCBIfam" id="TIGR02937">
    <property type="entry name" value="sigma70-ECF"/>
    <property type="match status" value="1"/>
</dbReference>
<dbReference type="PANTHER" id="PTHR43133:SF65">
    <property type="entry name" value="ECF RNA POLYMERASE SIGMA FACTOR SIGG"/>
    <property type="match status" value="1"/>
</dbReference>
<reference evidence="10 11" key="1">
    <citation type="submission" date="2019-11" db="EMBL/GenBank/DDBJ databases">
        <authorList>
            <person name="Jiang L.-Q."/>
        </authorList>
    </citation>
    <scope>NUCLEOTIDE SEQUENCE [LARGE SCALE GENOMIC DNA]</scope>
    <source>
        <strain evidence="10 11">YIM 132087</strain>
    </source>
</reference>
<sequence length="363" mass="39589">MTVTVDPGTEVDPEHYRTELLGYCYRMLGSAFDAEDAVQDALVRAWKSRDSFEGRASMRTWLYRIATNVCLDLIGSRSRRARPYDLSGTSWQPIEASLAGSRAAEEWLEPMPDGWLFPAGDAVADPAEVIVRRESVRLAFVAALQYLPARQRAVLVLRDVLRWKAAEVAELLDTTVASVNSALQRAHAALAERRAEGSVADAGAEVGGSGPAAEIFDELDSAQTALLDRYVDAFERYDMQSFVSLLHEDVLQNMPPYEMWLSGPQDVVAWMLGPGAECRGSRLIRTVANGQPAFAQYRLAADGSYFPWGLQVLDVRDGSVRGISTFLDTRVFALHGLPDSPPDAGAEPGETVADGPGAVRAAR</sequence>
<dbReference type="InterPro" id="IPR039425">
    <property type="entry name" value="RNA_pol_sigma-70-like"/>
</dbReference>
<evidence type="ECO:0000259" key="9">
    <source>
        <dbReference type="Pfam" id="PF12680"/>
    </source>
</evidence>
<evidence type="ECO:0000256" key="5">
    <source>
        <dbReference type="ARBA" id="ARBA00023163"/>
    </source>
</evidence>
<dbReference type="GO" id="GO:0006352">
    <property type="term" value="P:DNA-templated transcription initiation"/>
    <property type="evidence" value="ECO:0007669"/>
    <property type="project" value="InterPro"/>
</dbReference>
<dbReference type="GO" id="GO:0016987">
    <property type="term" value="F:sigma factor activity"/>
    <property type="evidence" value="ECO:0007669"/>
    <property type="project" value="UniProtKB-KW"/>
</dbReference>
<dbReference type="SUPFAM" id="SSF88659">
    <property type="entry name" value="Sigma3 and sigma4 domains of RNA polymerase sigma factors"/>
    <property type="match status" value="1"/>
</dbReference>
<dbReference type="Gene3D" id="3.10.450.50">
    <property type="match status" value="1"/>
</dbReference>
<dbReference type="NCBIfam" id="TIGR02960">
    <property type="entry name" value="SigX5"/>
    <property type="match status" value="1"/>
</dbReference>
<dbReference type="InterPro" id="IPR036388">
    <property type="entry name" value="WH-like_DNA-bd_sf"/>
</dbReference>
<dbReference type="AlphaFoldDB" id="A0A7K1FVP2"/>
<dbReference type="Gene3D" id="1.10.1740.10">
    <property type="match status" value="1"/>
</dbReference>
<dbReference type="InterPro" id="IPR007627">
    <property type="entry name" value="RNA_pol_sigma70_r2"/>
</dbReference>
<dbReference type="InterPro" id="IPR013324">
    <property type="entry name" value="RNA_pol_sigma_r3/r4-like"/>
</dbReference>
<feature type="domain" description="RNA polymerase sigma-70 region 2" evidence="7">
    <location>
        <begin position="14"/>
        <end position="79"/>
    </location>
</feature>
<keyword evidence="5" id="KW-0804">Transcription</keyword>
<dbReference type="InterPro" id="IPR014305">
    <property type="entry name" value="RNA_pol_sigma-G_actinobac"/>
</dbReference>
<proteinExistence type="inferred from homology"/>
<dbReference type="InterPro" id="IPR032710">
    <property type="entry name" value="NTF2-like_dom_sf"/>
</dbReference>
<evidence type="ECO:0000259" key="7">
    <source>
        <dbReference type="Pfam" id="PF04542"/>
    </source>
</evidence>
<dbReference type="Gene3D" id="1.10.10.10">
    <property type="entry name" value="Winged helix-like DNA-binding domain superfamily/Winged helix DNA-binding domain"/>
    <property type="match status" value="1"/>
</dbReference>
<name>A0A7K1FVP2_9ACTN</name>
<dbReference type="Pfam" id="PF04542">
    <property type="entry name" value="Sigma70_r2"/>
    <property type="match status" value="1"/>
</dbReference>
<dbReference type="InterPro" id="IPR013325">
    <property type="entry name" value="RNA_pol_sigma_r2"/>
</dbReference>
<feature type="domain" description="RNA polymerase sigma factor 70 region 4 type 2" evidence="8">
    <location>
        <begin position="138"/>
        <end position="188"/>
    </location>
</feature>
<evidence type="ECO:0000256" key="2">
    <source>
        <dbReference type="ARBA" id="ARBA00011344"/>
    </source>
</evidence>
<dbReference type="Pfam" id="PF08281">
    <property type="entry name" value="Sigma70_r4_2"/>
    <property type="match status" value="1"/>
</dbReference>
<organism evidence="10 11">
    <name type="scientific">Nakamurella alba</name>
    <dbReference type="NCBI Taxonomy" id="2665158"/>
    <lineage>
        <taxon>Bacteria</taxon>
        <taxon>Bacillati</taxon>
        <taxon>Actinomycetota</taxon>
        <taxon>Actinomycetes</taxon>
        <taxon>Nakamurellales</taxon>
        <taxon>Nakamurellaceae</taxon>
        <taxon>Nakamurella</taxon>
    </lineage>
</organism>
<dbReference type="InterPro" id="IPR037401">
    <property type="entry name" value="SnoaL-like"/>
</dbReference>
<dbReference type="RefSeq" id="WP_154771274.1">
    <property type="nucleotide sequence ID" value="NZ_WLYK01000017.1"/>
</dbReference>
<keyword evidence="11" id="KW-1185">Reference proteome</keyword>
<dbReference type="SUPFAM" id="SSF54427">
    <property type="entry name" value="NTF2-like"/>
    <property type="match status" value="1"/>
</dbReference>
<comment type="similarity">
    <text evidence="1">Belongs to the sigma-70 factor family. ECF subfamily.</text>
</comment>
<evidence type="ECO:0000256" key="4">
    <source>
        <dbReference type="ARBA" id="ARBA00023082"/>
    </source>
</evidence>
<evidence type="ECO:0000313" key="11">
    <source>
        <dbReference type="Proteomes" id="UP000460221"/>
    </source>
</evidence>
<evidence type="ECO:0000256" key="3">
    <source>
        <dbReference type="ARBA" id="ARBA00023015"/>
    </source>
</evidence>
<gene>
    <name evidence="10" type="ORF">GIS00_25455</name>
</gene>
<dbReference type="SUPFAM" id="SSF88946">
    <property type="entry name" value="Sigma2 domain of RNA polymerase sigma factors"/>
    <property type="match status" value="1"/>
</dbReference>
<evidence type="ECO:0000256" key="1">
    <source>
        <dbReference type="ARBA" id="ARBA00010641"/>
    </source>
</evidence>
<dbReference type="NCBIfam" id="NF006089">
    <property type="entry name" value="PRK08241.1"/>
    <property type="match status" value="1"/>
</dbReference>
<comment type="caution">
    <text evidence="10">The sequence shown here is derived from an EMBL/GenBank/DDBJ whole genome shotgun (WGS) entry which is preliminary data.</text>
</comment>
<dbReference type="Proteomes" id="UP000460221">
    <property type="component" value="Unassembled WGS sequence"/>
</dbReference>
<accession>A0A7K1FVP2</accession>